<accession>A0A6A6W4B8</accession>
<feature type="compositionally biased region" description="Low complexity" evidence="2">
    <location>
        <begin position="110"/>
        <end position="132"/>
    </location>
</feature>
<reference evidence="3" key="1">
    <citation type="journal article" date="2020" name="Stud. Mycol.">
        <title>101 Dothideomycetes genomes: a test case for predicting lifestyles and emergence of pathogens.</title>
        <authorList>
            <person name="Haridas S."/>
            <person name="Albert R."/>
            <person name="Binder M."/>
            <person name="Bloem J."/>
            <person name="Labutti K."/>
            <person name="Salamov A."/>
            <person name="Andreopoulos B."/>
            <person name="Baker S."/>
            <person name="Barry K."/>
            <person name="Bills G."/>
            <person name="Bluhm B."/>
            <person name="Cannon C."/>
            <person name="Castanera R."/>
            <person name="Culley D."/>
            <person name="Daum C."/>
            <person name="Ezra D."/>
            <person name="Gonzalez J."/>
            <person name="Henrissat B."/>
            <person name="Kuo A."/>
            <person name="Liang C."/>
            <person name="Lipzen A."/>
            <person name="Lutzoni F."/>
            <person name="Magnuson J."/>
            <person name="Mondo S."/>
            <person name="Nolan M."/>
            <person name="Ohm R."/>
            <person name="Pangilinan J."/>
            <person name="Park H.-J."/>
            <person name="Ramirez L."/>
            <person name="Alfaro M."/>
            <person name="Sun H."/>
            <person name="Tritt A."/>
            <person name="Yoshinaga Y."/>
            <person name="Zwiers L.-H."/>
            <person name="Turgeon B."/>
            <person name="Goodwin S."/>
            <person name="Spatafora J."/>
            <person name="Crous P."/>
            <person name="Grigoriev I."/>
        </authorList>
    </citation>
    <scope>NUCLEOTIDE SEQUENCE</scope>
    <source>
        <strain evidence="3">CBS 121739</strain>
    </source>
</reference>
<feature type="region of interest" description="Disordered" evidence="2">
    <location>
        <begin position="1"/>
        <end position="29"/>
    </location>
</feature>
<organism evidence="3 4">
    <name type="scientific">Pseudovirgaria hyperparasitica</name>
    <dbReference type="NCBI Taxonomy" id="470096"/>
    <lineage>
        <taxon>Eukaryota</taxon>
        <taxon>Fungi</taxon>
        <taxon>Dikarya</taxon>
        <taxon>Ascomycota</taxon>
        <taxon>Pezizomycotina</taxon>
        <taxon>Dothideomycetes</taxon>
        <taxon>Dothideomycetes incertae sedis</taxon>
        <taxon>Acrospermales</taxon>
        <taxon>Acrospermaceae</taxon>
        <taxon>Pseudovirgaria</taxon>
    </lineage>
</organism>
<sequence length="681" mass="76855">MLETQGRCPDCTHDSTPRRGPRTSAPERSTVEMLATHTTDDAKHLSCPPLVYDTELWDKDVLQLGEGETEDELDELHALQAREAGIEADVQDETCSDTQEISAILSSLGVSSPHPSSISLHSSLSTNITNRSRSSRDTQTDASSLSAPRSTSRLSKSKLSTSSHSSYDSVIDNIRPRLPSRSASAASSAPTFSFAFGSKTKRPKSLNIRSGSLSFFRKGQSQCYSCTCHGYDTGSTPQKLHRSIRYPVATSLSSDGHAPLQGLKCGHRLTNFAIRMHIREALEMDQKIPPSCCGVPIPASVLTRVMSEAELDSLERELAISYGVDRKDSMSEVNVAAISRRTTPTPLELNVAIPPYGPLLSPIQLDIGVATQNPVYLSSPTHPLPTSPRRRSISNSRSSANDADREDTATQDQAFASLRNQQREQYSRARDFEFRQRRVIEVHYDRLRSDYWALHQQERKDIEAEHRHAIETLEEMQMDREVELRLLQDEERQNVATALKYMEAYCGVVARGALPPSEPAGLRRTVTDQDRLKLQQQYILRDGLEKKHEAAVNVLRAKQERAVQNRQKKQHEELSANDRSFEAELTYLTSLQAKDLERVEQLAASRRRRLDRRWYIKFELWRKEKGEQQRDFSWSSSTMQIRYQWPDPLGSAGELKSDAGRGLDVLSRTYRLKPSANWKVY</sequence>
<keyword evidence="1" id="KW-0175">Coiled coil</keyword>
<feature type="region of interest" description="Disordered" evidence="2">
    <location>
        <begin position="110"/>
        <end position="170"/>
    </location>
</feature>
<evidence type="ECO:0000313" key="4">
    <source>
        <dbReference type="Proteomes" id="UP000799437"/>
    </source>
</evidence>
<dbReference type="Proteomes" id="UP000799437">
    <property type="component" value="Unassembled WGS sequence"/>
</dbReference>
<evidence type="ECO:0000313" key="3">
    <source>
        <dbReference type="EMBL" id="KAF2757463.1"/>
    </source>
</evidence>
<dbReference type="EMBL" id="ML996573">
    <property type="protein sequence ID" value="KAF2757463.1"/>
    <property type="molecule type" value="Genomic_DNA"/>
</dbReference>
<feature type="coiled-coil region" evidence="1">
    <location>
        <begin position="459"/>
        <end position="493"/>
    </location>
</feature>
<evidence type="ECO:0000256" key="1">
    <source>
        <dbReference type="SAM" id="Coils"/>
    </source>
</evidence>
<gene>
    <name evidence="3" type="ORF">EJ05DRAFT_538657</name>
</gene>
<proteinExistence type="predicted"/>
<dbReference type="GeneID" id="54490526"/>
<dbReference type="AlphaFoldDB" id="A0A6A6W4B8"/>
<dbReference type="OrthoDB" id="9977870at2759"/>
<feature type="region of interest" description="Disordered" evidence="2">
    <location>
        <begin position="378"/>
        <end position="410"/>
    </location>
</feature>
<protein>
    <recommendedName>
        <fullName evidence="5">IBR domain-containing protein</fullName>
    </recommendedName>
</protein>
<dbReference type="RefSeq" id="XP_033599914.1">
    <property type="nucleotide sequence ID" value="XM_033749472.1"/>
</dbReference>
<name>A0A6A6W4B8_9PEZI</name>
<feature type="compositionally biased region" description="Low complexity" evidence="2">
    <location>
        <begin position="149"/>
        <end position="166"/>
    </location>
</feature>
<keyword evidence="4" id="KW-1185">Reference proteome</keyword>
<evidence type="ECO:0008006" key="5">
    <source>
        <dbReference type="Google" id="ProtNLM"/>
    </source>
</evidence>
<evidence type="ECO:0000256" key="2">
    <source>
        <dbReference type="SAM" id="MobiDB-lite"/>
    </source>
</evidence>